<evidence type="ECO:0000256" key="6">
    <source>
        <dbReference type="ARBA" id="ARBA00022475"/>
    </source>
</evidence>
<comment type="caution">
    <text evidence="13">The sequence shown here is derived from an EMBL/GenBank/DDBJ whole genome shotgun (WGS) entry which is preliminary data.</text>
</comment>
<evidence type="ECO:0000256" key="9">
    <source>
        <dbReference type="ARBA" id="ARBA00022748"/>
    </source>
</evidence>
<comment type="similarity">
    <text evidence="3 12">Belongs to the CcmD/CycX/HelD family.</text>
</comment>
<dbReference type="GO" id="GO:1903607">
    <property type="term" value="P:cytochrome c biosynthetic process"/>
    <property type="evidence" value="ECO:0007669"/>
    <property type="project" value="TreeGrafter"/>
</dbReference>
<dbReference type="NCBIfam" id="TIGR03141">
    <property type="entry name" value="cytochro_ccmD"/>
    <property type="match status" value="1"/>
</dbReference>
<dbReference type="InterPro" id="IPR052075">
    <property type="entry name" value="Heme_exporter_D"/>
</dbReference>
<dbReference type="GO" id="GO:0015886">
    <property type="term" value="P:heme transport"/>
    <property type="evidence" value="ECO:0007669"/>
    <property type="project" value="InterPro"/>
</dbReference>
<dbReference type="Pfam" id="PF04995">
    <property type="entry name" value="CcmD"/>
    <property type="match status" value="1"/>
</dbReference>
<proteinExistence type="inferred from homology"/>
<keyword evidence="7 12" id="KW-0997">Cell inner membrane</keyword>
<evidence type="ECO:0000256" key="7">
    <source>
        <dbReference type="ARBA" id="ARBA00022519"/>
    </source>
</evidence>
<evidence type="ECO:0000256" key="5">
    <source>
        <dbReference type="ARBA" id="ARBA00022448"/>
    </source>
</evidence>
<dbReference type="InterPro" id="IPR007078">
    <property type="entry name" value="Haem_export_protD_CcmD"/>
</dbReference>
<keyword evidence="5 12" id="KW-0813">Transport</keyword>
<evidence type="ECO:0000256" key="11">
    <source>
        <dbReference type="ARBA" id="ARBA00023136"/>
    </source>
</evidence>
<feature type="transmembrane region" description="Helical" evidence="12">
    <location>
        <begin position="12"/>
        <end position="35"/>
    </location>
</feature>
<accession>A0A1F6T8X9</accession>
<protein>
    <recommendedName>
        <fullName evidence="4 12">Heme exporter protein D</fullName>
    </recommendedName>
</protein>
<keyword evidence="8 12" id="KW-0812">Transmembrane</keyword>
<dbReference type="STRING" id="1817758.A2150_00585"/>
<gene>
    <name evidence="13" type="ORF">A2150_00585</name>
</gene>
<dbReference type="GO" id="GO:0005886">
    <property type="term" value="C:plasma membrane"/>
    <property type="evidence" value="ECO:0007669"/>
    <property type="project" value="UniProtKB-SubCell"/>
</dbReference>
<dbReference type="Proteomes" id="UP000177925">
    <property type="component" value="Unassembled WGS sequence"/>
</dbReference>
<evidence type="ECO:0000256" key="4">
    <source>
        <dbReference type="ARBA" id="ARBA00016461"/>
    </source>
</evidence>
<dbReference type="EMBL" id="MFSS01000124">
    <property type="protein sequence ID" value="OGI41564.1"/>
    <property type="molecule type" value="Genomic_DNA"/>
</dbReference>
<organism evidence="13 14">
    <name type="scientific">Candidatus Muproteobacteria bacterium RBG_16_64_11</name>
    <dbReference type="NCBI Taxonomy" id="1817758"/>
    <lineage>
        <taxon>Bacteria</taxon>
        <taxon>Pseudomonadati</taxon>
        <taxon>Pseudomonadota</taxon>
        <taxon>Candidatus Muproteobacteria</taxon>
    </lineage>
</organism>
<reference evidence="13 14" key="1">
    <citation type="journal article" date="2016" name="Nat. Commun.">
        <title>Thousands of microbial genomes shed light on interconnected biogeochemical processes in an aquifer system.</title>
        <authorList>
            <person name="Anantharaman K."/>
            <person name="Brown C.T."/>
            <person name="Hug L.A."/>
            <person name="Sharon I."/>
            <person name="Castelle C.J."/>
            <person name="Probst A.J."/>
            <person name="Thomas B.C."/>
            <person name="Singh A."/>
            <person name="Wilkins M.J."/>
            <person name="Karaoz U."/>
            <person name="Brodie E.L."/>
            <person name="Williams K.H."/>
            <person name="Hubbard S.S."/>
            <person name="Banfield J.F."/>
        </authorList>
    </citation>
    <scope>NUCLEOTIDE SEQUENCE [LARGE SCALE GENOMIC DNA]</scope>
</reference>
<sequence>MNWSEFFAMGGYAGFVWGAYGFAAVVLLANILAAARRKKSVLRRLRDYVKLHEADSE</sequence>
<keyword evidence="6 12" id="KW-1003">Cell membrane</keyword>
<comment type="function">
    <text evidence="1 12">Required for the export of heme to the periplasm for the biogenesis of c-type cytochromes.</text>
</comment>
<evidence type="ECO:0000313" key="13">
    <source>
        <dbReference type="EMBL" id="OGI41564.1"/>
    </source>
</evidence>
<dbReference type="PANTHER" id="PTHR37531:SF1">
    <property type="entry name" value="HEME EXPORTER PROTEIN D"/>
    <property type="match status" value="1"/>
</dbReference>
<dbReference type="AlphaFoldDB" id="A0A1F6T8X9"/>
<evidence type="ECO:0000256" key="12">
    <source>
        <dbReference type="RuleBase" id="RU363101"/>
    </source>
</evidence>
<evidence type="ECO:0000256" key="2">
    <source>
        <dbReference type="ARBA" id="ARBA00004377"/>
    </source>
</evidence>
<keyword evidence="10 12" id="KW-1133">Transmembrane helix</keyword>
<dbReference type="PANTHER" id="PTHR37531">
    <property type="entry name" value="HEME EXPORTER PROTEIN D"/>
    <property type="match status" value="1"/>
</dbReference>
<evidence type="ECO:0000256" key="1">
    <source>
        <dbReference type="ARBA" id="ARBA00002442"/>
    </source>
</evidence>
<comment type="subcellular location">
    <subcellularLocation>
        <location evidence="2 12">Cell inner membrane</location>
        <topology evidence="2 12">Single-pass membrane protein</topology>
    </subcellularLocation>
</comment>
<keyword evidence="11 12" id="KW-0472">Membrane</keyword>
<keyword evidence="9 12" id="KW-0201">Cytochrome c-type biogenesis</keyword>
<evidence type="ECO:0000256" key="10">
    <source>
        <dbReference type="ARBA" id="ARBA00022989"/>
    </source>
</evidence>
<evidence type="ECO:0000256" key="8">
    <source>
        <dbReference type="ARBA" id="ARBA00022692"/>
    </source>
</evidence>
<name>A0A1F6T8X9_9PROT</name>
<evidence type="ECO:0000313" key="14">
    <source>
        <dbReference type="Proteomes" id="UP000177925"/>
    </source>
</evidence>
<evidence type="ECO:0000256" key="3">
    <source>
        <dbReference type="ARBA" id="ARBA00008741"/>
    </source>
</evidence>
<dbReference type="GO" id="GO:0017004">
    <property type="term" value="P:cytochrome complex assembly"/>
    <property type="evidence" value="ECO:0007669"/>
    <property type="project" value="UniProtKB-KW"/>
</dbReference>